<feature type="non-terminal residue" evidence="3">
    <location>
        <position position="1"/>
    </location>
</feature>
<feature type="non-terminal residue" evidence="3">
    <location>
        <position position="150"/>
    </location>
</feature>
<organism evidence="3">
    <name type="scientific">Medioppia subpectinata</name>
    <dbReference type="NCBI Taxonomy" id="1979941"/>
    <lineage>
        <taxon>Eukaryota</taxon>
        <taxon>Metazoa</taxon>
        <taxon>Ecdysozoa</taxon>
        <taxon>Arthropoda</taxon>
        <taxon>Chelicerata</taxon>
        <taxon>Arachnida</taxon>
        <taxon>Acari</taxon>
        <taxon>Acariformes</taxon>
        <taxon>Sarcoptiformes</taxon>
        <taxon>Oribatida</taxon>
        <taxon>Brachypylina</taxon>
        <taxon>Oppioidea</taxon>
        <taxon>Oppiidae</taxon>
        <taxon>Medioppia</taxon>
    </lineage>
</organism>
<proteinExistence type="predicted"/>
<dbReference type="InterPro" id="IPR050741">
    <property type="entry name" value="Acyl-CoA_dehydrogenase"/>
</dbReference>
<accession>A0A7R9LMP9</accession>
<dbReference type="OrthoDB" id="10262177at2759"/>
<dbReference type="InterPro" id="IPR013786">
    <property type="entry name" value="AcylCoA_DH/ox_N"/>
</dbReference>
<dbReference type="AlphaFoldDB" id="A0A7R9LMP9"/>
<dbReference type="InterPro" id="IPR037069">
    <property type="entry name" value="AcylCoA_DH/ox_N_sf"/>
</dbReference>
<dbReference type="GO" id="GO:0003995">
    <property type="term" value="F:acyl-CoA dehydrogenase activity"/>
    <property type="evidence" value="ECO:0007669"/>
    <property type="project" value="TreeGrafter"/>
</dbReference>
<name>A0A7R9LMP9_9ACAR</name>
<dbReference type="GO" id="GO:0050660">
    <property type="term" value="F:flavin adenine dinucleotide binding"/>
    <property type="evidence" value="ECO:0007669"/>
    <property type="project" value="InterPro"/>
</dbReference>
<dbReference type="InterPro" id="IPR009100">
    <property type="entry name" value="AcylCoA_DH/oxidase_NM_dom_sf"/>
</dbReference>
<keyword evidence="4" id="KW-1185">Reference proteome</keyword>
<keyword evidence="1" id="KW-0560">Oxidoreductase</keyword>
<sequence length="150" mass="17038">FLNQIRYQLNQRLFGPSLALRSVLLSNERNITFTAQHEELRKTVKKIIEKDVNPYVEEWEEKDIFPAHQVFKKFGEAGLLGITRPTEYNGLGLDYSYSIAFFEELANINCGGIPTAITVQTDMAIPALTQFGSDYLKREFLAPTVAGDYV</sequence>
<feature type="domain" description="Acyl-CoA dehydrogenase/oxidase N-terminal" evidence="2">
    <location>
        <begin position="34"/>
        <end position="148"/>
    </location>
</feature>
<protein>
    <recommendedName>
        <fullName evidence="2">Acyl-CoA dehydrogenase/oxidase N-terminal domain-containing protein</fullName>
    </recommendedName>
</protein>
<evidence type="ECO:0000259" key="2">
    <source>
        <dbReference type="Pfam" id="PF02771"/>
    </source>
</evidence>
<dbReference type="Gene3D" id="1.10.540.10">
    <property type="entry name" value="Acyl-CoA dehydrogenase/oxidase, N-terminal domain"/>
    <property type="match status" value="1"/>
</dbReference>
<dbReference type="Pfam" id="PF02771">
    <property type="entry name" value="Acyl-CoA_dh_N"/>
    <property type="match status" value="1"/>
</dbReference>
<dbReference type="EMBL" id="OC886311">
    <property type="protein sequence ID" value="CAD7644533.1"/>
    <property type="molecule type" value="Genomic_DNA"/>
</dbReference>
<dbReference type="PANTHER" id="PTHR48083">
    <property type="entry name" value="MEDIUM-CHAIN SPECIFIC ACYL-COA DEHYDROGENASE, MITOCHONDRIAL-RELATED"/>
    <property type="match status" value="1"/>
</dbReference>
<gene>
    <name evidence="3" type="ORF">OSB1V03_LOCUS20096</name>
</gene>
<evidence type="ECO:0000313" key="3">
    <source>
        <dbReference type="EMBL" id="CAD7644533.1"/>
    </source>
</evidence>
<dbReference type="GO" id="GO:0033539">
    <property type="term" value="P:fatty acid beta-oxidation using acyl-CoA dehydrogenase"/>
    <property type="evidence" value="ECO:0007669"/>
    <property type="project" value="TreeGrafter"/>
</dbReference>
<dbReference type="EMBL" id="CAJPIZ010031736">
    <property type="protein sequence ID" value="CAG2120149.1"/>
    <property type="molecule type" value="Genomic_DNA"/>
</dbReference>
<evidence type="ECO:0000256" key="1">
    <source>
        <dbReference type="ARBA" id="ARBA00023002"/>
    </source>
</evidence>
<dbReference type="GO" id="GO:0005737">
    <property type="term" value="C:cytoplasm"/>
    <property type="evidence" value="ECO:0007669"/>
    <property type="project" value="TreeGrafter"/>
</dbReference>
<dbReference type="PANTHER" id="PTHR48083:SF6">
    <property type="entry name" value="ACYL-COA DEHYDROGENASE 6"/>
    <property type="match status" value="1"/>
</dbReference>
<evidence type="ECO:0000313" key="4">
    <source>
        <dbReference type="Proteomes" id="UP000759131"/>
    </source>
</evidence>
<dbReference type="Proteomes" id="UP000759131">
    <property type="component" value="Unassembled WGS sequence"/>
</dbReference>
<dbReference type="SUPFAM" id="SSF56645">
    <property type="entry name" value="Acyl-CoA dehydrogenase NM domain-like"/>
    <property type="match status" value="1"/>
</dbReference>
<reference evidence="3" key="1">
    <citation type="submission" date="2020-11" db="EMBL/GenBank/DDBJ databases">
        <authorList>
            <person name="Tran Van P."/>
        </authorList>
    </citation>
    <scope>NUCLEOTIDE SEQUENCE</scope>
</reference>